<accession>A0A8H2DQG2</accession>
<dbReference type="EMBL" id="SOZJ01000006">
    <property type="protein sequence ID" value="TGJ64897.1"/>
    <property type="molecule type" value="Genomic_DNA"/>
</dbReference>
<dbReference type="AlphaFoldDB" id="A0A8H2DQG2"/>
<proteinExistence type="predicted"/>
<dbReference type="Proteomes" id="UP000297595">
    <property type="component" value="Unassembled WGS sequence"/>
</dbReference>
<sequence>MANQKLRTIQDLNSKSAKYLDILTMWLVVIALGWGNAEHASMHSVYLVESTLLVIHVIEIFYPLQDSQT</sequence>
<evidence type="ECO:0000313" key="2">
    <source>
        <dbReference type="Proteomes" id="UP000297595"/>
    </source>
</evidence>
<comment type="caution">
    <text evidence="1">The sequence shown here is derived from an EMBL/GenBank/DDBJ whole genome shotgun (WGS) entry which is preliminary data.</text>
</comment>
<evidence type="ECO:0000313" key="1">
    <source>
        <dbReference type="EMBL" id="TGJ64897.1"/>
    </source>
</evidence>
<gene>
    <name evidence="1" type="ORF">EYR41_008905</name>
</gene>
<organism evidence="1 2">
    <name type="scientific">Orbilia oligospora</name>
    <name type="common">Nematode-trapping fungus</name>
    <name type="synonym">Arthrobotrys oligospora</name>
    <dbReference type="NCBI Taxonomy" id="2813651"/>
    <lineage>
        <taxon>Eukaryota</taxon>
        <taxon>Fungi</taxon>
        <taxon>Dikarya</taxon>
        <taxon>Ascomycota</taxon>
        <taxon>Pezizomycotina</taxon>
        <taxon>Orbiliomycetes</taxon>
        <taxon>Orbiliales</taxon>
        <taxon>Orbiliaceae</taxon>
        <taxon>Orbilia</taxon>
    </lineage>
</organism>
<protein>
    <submittedName>
        <fullName evidence="1">Uncharacterized protein</fullName>
    </submittedName>
</protein>
<reference evidence="1 2" key="1">
    <citation type="submission" date="2019-03" db="EMBL/GenBank/DDBJ databases">
        <title>Nematode-trapping fungi genome.</title>
        <authorList>
            <person name="Vidal-Diez De Ulzurrun G."/>
        </authorList>
    </citation>
    <scope>NUCLEOTIDE SEQUENCE [LARGE SCALE GENOMIC DNA]</scope>
    <source>
        <strain evidence="1 2">TWF154</strain>
    </source>
</reference>
<name>A0A8H2DQG2_ORBOL</name>